<sequence>MPQVSVIMPVYNMARESNFLQAAVDSIKRQTYQDWELLICDDGSTDGTLQMLRSLARTDARIRVLYGLKNRKAGWARNACIRAAKGRYLAVMDADDLADSKRLAIQVEFLDRHPEYAFVGSSARMMDSRGIWGLRSVEEQPDAKAFLYTLPFVHPSIMLRAQAVRAVHGYGQTPDVYRVEDYEFLMRLYAHGYRGYNLQMPLLYYREDACAYQRRRYRYRIIECRVRYRGFRSLGILRGNMRYVIKPLAAGLIPARLMRMVRAKRFAVRDKNKLQK</sequence>
<dbReference type="PATRIC" id="fig|1235802.3.peg.2870"/>
<evidence type="ECO:0000256" key="2">
    <source>
        <dbReference type="ARBA" id="ARBA00022676"/>
    </source>
</evidence>
<reference evidence="5 6" key="1">
    <citation type="journal article" date="2014" name="Genome Announc.">
        <title>Draft genome sequences of the altered schaedler flora, a defined bacterial community from gnotobiotic mice.</title>
        <authorList>
            <person name="Wannemuehler M.J."/>
            <person name="Overstreet A.M."/>
            <person name="Ward D.V."/>
            <person name="Phillips G.J."/>
        </authorList>
    </citation>
    <scope>NUCLEOTIDE SEQUENCE [LARGE SCALE GENOMIC DNA]</scope>
    <source>
        <strain evidence="5 6">ASF492</strain>
    </source>
</reference>
<evidence type="ECO:0000256" key="1">
    <source>
        <dbReference type="ARBA" id="ARBA00006739"/>
    </source>
</evidence>
<protein>
    <recommendedName>
        <fullName evidence="4">Glycosyltransferase 2-like domain-containing protein</fullName>
    </recommendedName>
</protein>
<dbReference type="InterPro" id="IPR029044">
    <property type="entry name" value="Nucleotide-diphossugar_trans"/>
</dbReference>
<dbReference type="SUPFAM" id="SSF53448">
    <property type="entry name" value="Nucleotide-diphospho-sugar transferases"/>
    <property type="match status" value="1"/>
</dbReference>
<evidence type="ECO:0000259" key="4">
    <source>
        <dbReference type="Pfam" id="PF00535"/>
    </source>
</evidence>
<evidence type="ECO:0000313" key="6">
    <source>
        <dbReference type="Proteomes" id="UP000012589"/>
    </source>
</evidence>
<dbReference type="EMBL" id="AQFT01000087">
    <property type="protein sequence ID" value="EMZ25702.1"/>
    <property type="molecule type" value="Genomic_DNA"/>
</dbReference>
<gene>
    <name evidence="5" type="ORF">C823_02718</name>
</gene>
<dbReference type="GO" id="GO:0016757">
    <property type="term" value="F:glycosyltransferase activity"/>
    <property type="evidence" value="ECO:0007669"/>
    <property type="project" value="UniProtKB-KW"/>
</dbReference>
<feature type="domain" description="Glycosyltransferase 2-like" evidence="4">
    <location>
        <begin position="5"/>
        <end position="146"/>
    </location>
</feature>
<dbReference type="Proteomes" id="UP000012589">
    <property type="component" value="Unassembled WGS sequence"/>
</dbReference>
<dbReference type="PANTHER" id="PTHR43685">
    <property type="entry name" value="GLYCOSYLTRANSFERASE"/>
    <property type="match status" value="1"/>
</dbReference>
<evidence type="ECO:0000313" key="5">
    <source>
        <dbReference type="EMBL" id="EMZ25702.1"/>
    </source>
</evidence>
<organism evidence="5 6">
    <name type="scientific">Eubacterium plexicaudatum ASF492</name>
    <dbReference type="NCBI Taxonomy" id="1235802"/>
    <lineage>
        <taxon>Bacteria</taxon>
        <taxon>Bacillati</taxon>
        <taxon>Bacillota</taxon>
        <taxon>Clostridia</taxon>
        <taxon>Eubacteriales</taxon>
        <taxon>Eubacteriaceae</taxon>
        <taxon>Eubacterium</taxon>
    </lineage>
</organism>
<dbReference type="InterPro" id="IPR001173">
    <property type="entry name" value="Glyco_trans_2-like"/>
</dbReference>
<accession>N2A8I2</accession>
<dbReference type="Pfam" id="PF00535">
    <property type="entry name" value="Glycos_transf_2"/>
    <property type="match status" value="1"/>
</dbReference>
<dbReference type="Gene3D" id="3.90.550.10">
    <property type="entry name" value="Spore Coat Polysaccharide Biosynthesis Protein SpsA, Chain A"/>
    <property type="match status" value="1"/>
</dbReference>
<dbReference type="eggNOG" id="COG1215">
    <property type="taxonomic scope" value="Bacteria"/>
</dbReference>
<comment type="caution">
    <text evidence="5">The sequence shown here is derived from an EMBL/GenBank/DDBJ whole genome shotgun (WGS) entry which is preliminary data.</text>
</comment>
<dbReference type="InterPro" id="IPR050834">
    <property type="entry name" value="Glycosyltransf_2"/>
</dbReference>
<keyword evidence="6" id="KW-1185">Reference proteome</keyword>
<proteinExistence type="inferred from homology"/>
<comment type="similarity">
    <text evidence="1">Belongs to the glycosyltransferase 2 family.</text>
</comment>
<name>N2A8I2_9FIRM</name>
<evidence type="ECO:0000256" key="3">
    <source>
        <dbReference type="ARBA" id="ARBA00022679"/>
    </source>
</evidence>
<dbReference type="STRING" id="1235802.C823_02718"/>
<dbReference type="AlphaFoldDB" id="N2A8I2"/>
<keyword evidence="2" id="KW-0328">Glycosyltransferase</keyword>
<dbReference type="CDD" id="cd00761">
    <property type="entry name" value="Glyco_tranf_GTA_type"/>
    <property type="match status" value="1"/>
</dbReference>
<dbReference type="HOGENOM" id="CLU_025996_0_9_9"/>
<dbReference type="OrthoDB" id="9815829at2"/>
<keyword evidence="3" id="KW-0808">Transferase</keyword>
<dbReference type="PANTHER" id="PTHR43685:SF5">
    <property type="entry name" value="GLYCOSYLTRANSFERASE EPSE-RELATED"/>
    <property type="match status" value="1"/>
</dbReference>